<accession>A0A7V8UAR3</accession>
<sequence>MDANNNLLVQRLIGAAAAGDDTQASFRAALHRMGLTSVFDITRMTKAQFALELSKHTDADANQAYDNAQSCARHVCRLYLEHLVSPKDASARHRRDLPSKAKSEPASYQALFKENWDKCCKEGDLAAIDSPVAYLRALYLFAGQLEGASSSREKISLDERRPDLKNLMLDQQSAFVARPMLEIVNHTLDKAIKAHFESDVHQHLATAHYPFSLPYELHHHQCLLGLGTGKPALGELNYRMSRILPLSPAHSTYGSVVQPRVEAQKLLSGLSPEQQKLLLTPLSSDRDVSGLKKSYGTQLPAQLYGIEFFKERTGLTTEQVRHLLAQGEYAARASPHSPASGHKNYGAAYINGPESKAPLTLNSSTNRFENGTPERLSRLQKMIRLQRWTGIPFNELDTLITSAMRSEKNTAMTLNANTLRALGVYRYLNRRHGIAPEEFACLLHDIPIHACGLQVPLFDQIFDSSRLFKRPGEEINAPQDLIYLAAGFGLAKAPESLSWLIEQTKQHLAEPKHDLPTVSSFYRQARIARMFGLTLVECTSLARMMGGDNFNEVMVTGALDSTAQRSGTCILDVLMALDWASDWLKRSNRDVASTYHLFATSLDELPLDQNLEKRFKALLAKHASPEDNRHLIENLLHELVDLSADYVPCVLKMTGTTASEVVAAISSPQGNMPAVLTRLLRNAKVCQALHLSASALQQLAAQPTWLSASASHSLTLHSLYLYERFSYCVRLNGSSEEQWLHYLQFANQDNGQHSEKAANKRLAELLGWTHDEVKSLTDNLTGKRARSVEEVDWIIRCQECSKSTGLSASLLLKTTALGSMSSTQEWKVVGEAIIANGH</sequence>
<keyword evidence="1" id="KW-0843">Virulence</keyword>
<dbReference type="EMBL" id="VDLV01000010">
    <property type="protein sequence ID" value="MBA1377706.1"/>
    <property type="molecule type" value="Genomic_DNA"/>
</dbReference>
<name>A0A7V8UAR3_9PSED</name>
<dbReference type="InterPro" id="IPR018003">
    <property type="entry name" value="Insecticidal_toxin/plasmid_vir"/>
</dbReference>
<organism evidence="2 3">
    <name type="scientific">Pseudomonas brassicacearum subsp. neoaurantiaca</name>
    <dbReference type="NCBI Taxonomy" id="494916"/>
    <lineage>
        <taxon>Bacteria</taxon>
        <taxon>Pseudomonadati</taxon>
        <taxon>Pseudomonadota</taxon>
        <taxon>Gammaproteobacteria</taxon>
        <taxon>Pseudomonadales</taxon>
        <taxon>Pseudomonadaceae</taxon>
        <taxon>Pseudomonas</taxon>
    </lineage>
</organism>
<dbReference type="Proteomes" id="UP000572407">
    <property type="component" value="Unassembled WGS sequence"/>
</dbReference>
<dbReference type="RefSeq" id="WP_181287506.1">
    <property type="nucleotide sequence ID" value="NZ_VDLV01000010.1"/>
</dbReference>
<proteinExistence type="predicted"/>
<evidence type="ECO:0000313" key="2">
    <source>
        <dbReference type="EMBL" id="MBA1377706.1"/>
    </source>
</evidence>
<dbReference type="AlphaFoldDB" id="A0A7V8UAR3"/>
<comment type="caution">
    <text evidence="2">The sequence shown here is derived from an EMBL/GenBank/DDBJ whole genome shotgun (WGS) entry which is preliminary data.</text>
</comment>
<dbReference type="Pfam" id="PF03538">
    <property type="entry name" value="VRP1"/>
    <property type="match status" value="1"/>
</dbReference>
<protein>
    <submittedName>
        <fullName evidence="2">Toxin</fullName>
    </submittedName>
</protein>
<evidence type="ECO:0000313" key="3">
    <source>
        <dbReference type="Proteomes" id="UP000572407"/>
    </source>
</evidence>
<reference evidence="2 3" key="1">
    <citation type="submission" date="2019-06" db="EMBL/GenBank/DDBJ databases">
        <title>Analysis of the biodiversity of Brassica napus bacterial endophytes for the selection of potential efficient biofertilizers for rapeseed crops.</title>
        <authorList>
            <person name="Jimenez-Gomez A."/>
            <person name="Saati-Santamaria Z."/>
            <person name="Menendez E."/>
            <person name="Rivas R."/>
            <person name="Mateos P.F."/>
            <person name="Velazquez E."/>
            <person name="Garcia-Fraile P."/>
        </authorList>
    </citation>
    <scope>NUCLEOTIDE SEQUENCE [LARGE SCALE GENOMIC DNA]</scope>
    <source>
        <strain evidence="2 3">CDVBN10</strain>
    </source>
</reference>
<evidence type="ECO:0000256" key="1">
    <source>
        <dbReference type="ARBA" id="ARBA00023026"/>
    </source>
</evidence>
<gene>
    <name evidence="2" type="ORF">FHK92_07750</name>
</gene>